<feature type="domain" description="Histidine kinase" evidence="16">
    <location>
        <begin position="267"/>
        <end position="484"/>
    </location>
</feature>
<evidence type="ECO:0000256" key="6">
    <source>
        <dbReference type="ARBA" id="ARBA00022679"/>
    </source>
</evidence>
<dbReference type="InterPro" id="IPR001789">
    <property type="entry name" value="Sig_transdc_resp-reg_receiver"/>
</dbReference>
<dbReference type="Gene3D" id="3.30.565.10">
    <property type="entry name" value="Histidine kinase-like ATPase, C-terminal domain"/>
    <property type="match status" value="1"/>
</dbReference>
<dbReference type="PANTHER" id="PTHR45339:SF5">
    <property type="entry name" value="HISTIDINE KINASE"/>
    <property type="match status" value="1"/>
</dbReference>
<keyword evidence="22" id="KW-1185">Reference proteome</keyword>
<evidence type="ECO:0000313" key="22">
    <source>
        <dbReference type="Proteomes" id="UP000635606"/>
    </source>
</evidence>
<dbReference type="SMART" id="SM00091">
    <property type="entry name" value="PAS"/>
    <property type="match status" value="2"/>
</dbReference>
<feature type="modified residue" description="Phosphohistidine" evidence="14">
    <location>
        <position position="823"/>
    </location>
</feature>
<comment type="subcellular location">
    <subcellularLocation>
        <location evidence="2">Cell membrane</location>
    </subcellularLocation>
</comment>
<feature type="domain" description="PAS" evidence="18">
    <location>
        <begin position="122"/>
        <end position="175"/>
    </location>
</feature>
<evidence type="ECO:0000256" key="15">
    <source>
        <dbReference type="PROSITE-ProRule" id="PRU00169"/>
    </source>
</evidence>
<dbReference type="PRINTS" id="PR00344">
    <property type="entry name" value="BCTRLSENSOR"/>
</dbReference>
<sequence length="878" mass="93022">MTDSRTWLAAIVDSITDAVTSTRLDGTIVTWNRAAEDLYGFPASEAIGAAAADLLPEWADDIGAMLGAVAAGQTIRFGDGELTRRDGTTISITFMASPIRDADGTVVGQVSVAADISAHRRAEERFRQLVKGAPDGMVIVDADGVIVEVNAQTERLFGYPAEDLVGRPVELLVPDRFRSTHVGQRKAFLGRPTVHGMGVGLAISGRRRDGSEFPIEVSLAPLDLGPDKLVSASVRDVTDRQRAELDLARARDEAVAAAQLKSQFVAMVSHEIRTPMNGVLGLTDLLLDTPLDLTQRRYVETIGSSGRALLTIINDILDFSKMESGKVELVDADLDLRRLVEEVTGVAAELARDKDLTVSGYYPPTLPQLVRGDAGRLRQALLNLVGNAVKFTRRGTVLVTAEPAADGAVTFAVTDTGIGIAPADLDRLLEPFAQGDDQADRRFGGTGLGLTICRSLVELMGGRLEIDSAPGEGSRFSFTVPFPPASTDGVPIGGGLAGRRMLVADGSPATLRLIDEHARAWGMTSTACADSASALAALRAAAAAGEPYDVAVLDQSMFGADGMSVVDAVIAERGPGPPRVIVLTSGAYLSDLVAKRTGSVDVLARPVRLSDLYDSLVQDGRRRAGATRGTAPLAPAAATVLVAEDNEVNQLVAIGTLAALGYRCDVARNGLDAVRLAGSGTYAAVLMDCQMPEMDGYAATREIRRTGHRVPIIAMTAGALSEDRDRCLAAGMDDFVTKPIDRETMRTVLERWVRARPVDHPRRDVRDTVAGRLALLRNHQPPAATDLAGRVLAAFREGVPERLDAMAAALRTGDAEPLCRHAHDLVGMAGHLGTEDLAALAQDLQKAARDGDLATAGEVVHHLRAEYARVAEALSDLA</sequence>
<comment type="caution">
    <text evidence="21">The sequence shown here is derived from an EMBL/GenBank/DDBJ whole genome shotgun (WGS) entry which is preliminary data.</text>
</comment>
<evidence type="ECO:0000313" key="21">
    <source>
        <dbReference type="EMBL" id="GIJ67531.1"/>
    </source>
</evidence>
<dbReference type="GO" id="GO:0006355">
    <property type="term" value="P:regulation of DNA-templated transcription"/>
    <property type="evidence" value="ECO:0007669"/>
    <property type="project" value="InterPro"/>
</dbReference>
<proteinExistence type="inferred from homology"/>
<reference evidence="21" key="1">
    <citation type="submission" date="2021-01" db="EMBL/GenBank/DDBJ databases">
        <title>Whole genome shotgun sequence of Virgisporangium ochraceum NBRC 16418.</title>
        <authorList>
            <person name="Komaki H."/>
            <person name="Tamura T."/>
        </authorList>
    </citation>
    <scope>NUCLEOTIDE SEQUENCE</scope>
    <source>
        <strain evidence="21">NBRC 16418</strain>
    </source>
</reference>
<dbReference type="EC" id="2.7.13.3" evidence="4"/>
<dbReference type="PROSITE" id="PS50894">
    <property type="entry name" value="HPT"/>
    <property type="match status" value="1"/>
</dbReference>
<name>A0A8J3ZPN4_9ACTN</name>
<dbReference type="InterPro" id="IPR036097">
    <property type="entry name" value="HisK_dim/P_sf"/>
</dbReference>
<comment type="subunit">
    <text evidence="11">At low DSF concentrations, interacts with RpfF.</text>
</comment>
<evidence type="ECO:0000256" key="11">
    <source>
        <dbReference type="ARBA" id="ARBA00064003"/>
    </source>
</evidence>
<evidence type="ECO:0000256" key="1">
    <source>
        <dbReference type="ARBA" id="ARBA00000085"/>
    </source>
</evidence>
<feature type="domain" description="PAS" evidence="18">
    <location>
        <begin position="4"/>
        <end position="48"/>
    </location>
</feature>
<dbReference type="SUPFAM" id="SSF55785">
    <property type="entry name" value="PYP-like sensor domain (PAS domain)"/>
    <property type="match status" value="2"/>
</dbReference>
<dbReference type="SUPFAM" id="SSF52172">
    <property type="entry name" value="CheY-like"/>
    <property type="match status" value="2"/>
</dbReference>
<dbReference type="PROSITE" id="PS50113">
    <property type="entry name" value="PAC"/>
    <property type="match status" value="1"/>
</dbReference>
<dbReference type="InterPro" id="IPR013767">
    <property type="entry name" value="PAS_fold"/>
</dbReference>
<keyword evidence="7" id="KW-0547">Nucleotide-binding</keyword>
<dbReference type="Pfam" id="PF00072">
    <property type="entry name" value="Response_reg"/>
    <property type="match status" value="1"/>
</dbReference>
<organism evidence="21 22">
    <name type="scientific">Virgisporangium ochraceum</name>
    <dbReference type="NCBI Taxonomy" id="65505"/>
    <lineage>
        <taxon>Bacteria</taxon>
        <taxon>Bacillati</taxon>
        <taxon>Actinomycetota</taxon>
        <taxon>Actinomycetes</taxon>
        <taxon>Micromonosporales</taxon>
        <taxon>Micromonosporaceae</taxon>
        <taxon>Virgisporangium</taxon>
    </lineage>
</organism>
<dbReference type="InterPro" id="IPR001610">
    <property type="entry name" value="PAC"/>
</dbReference>
<dbReference type="CDD" id="cd00130">
    <property type="entry name" value="PAS"/>
    <property type="match status" value="2"/>
</dbReference>
<dbReference type="CDD" id="cd17546">
    <property type="entry name" value="REC_hyHK_CKI1_RcsC-like"/>
    <property type="match status" value="1"/>
</dbReference>
<dbReference type="AlphaFoldDB" id="A0A8J3ZPN4"/>
<evidence type="ECO:0000259" key="16">
    <source>
        <dbReference type="PROSITE" id="PS50109"/>
    </source>
</evidence>
<dbReference type="InterPro" id="IPR000014">
    <property type="entry name" value="PAS"/>
</dbReference>
<accession>A0A8J3ZPN4</accession>
<feature type="domain" description="PAC" evidence="19">
    <location>
        <begin position="76"/>
        <end position="128"/>
    </location>
</feature>
<evidence type="ECO:0000259" key="17">
    <source>
        <dbReference type="PROSITE" id="PS50110"/>
    </source>
</evidence>
<dbReference type="SMART" id="SM00388">
    <property type="entry name" value="HisKA"/>
    <property type="match status" value="1"/>
</dbReference>
<keyword evidence="5 15" id="KW-0597">Phosphoprotein</keyword>
<dbReference type="CDD" id="cd00082">
    <property type="entry name" value="HisKA"/>
    <property type="match status" value="1"/>
</dbReference>
<dbReference type="SMART" id="SM00448">
    <property type="entry name" value="REC"/>
    <property type="match status" value="2"/>
</dbReference>
<dbReference type="CDD" id="cd16922">
    <property type="entry name" value="HATPase_EvgS-ArcB-TorS-like"/>
    <property type="match status" value="1"/>
</dbReference>
<dbReference type="InterPro" id="IPR036641">
    <property type="entry name" value="HPT_dom_sf"/>
</dbReference>
<dbReference type="PROSITE" id="PS50112">
    <property type="entry name" value="PAS"/>
    <property type="match status" value="2"/>
</dbReference>
<dbReference type="Pfam" id="PF08448">
    <property type="entry name" value="PAS_4"/>
    <property type="match status" value="1"/>
</dbReference>
<protein>
    <recommendedName>
        <fullName evidence="13">Circadian input-output histidine kinase CikA</fullName>
        <ecNumber evidence="4">2.7.13.3</ecNumber>
    </recommendedName>
    <alternativeName>
        <fullName evidence="12">Sensory/regulatory protein RpfC</fullName>
    </alternativeName>
</protein>
<dbReference type="InterPro" id="IPR035965">
    <property type="entry name" value="PAS-like_dom_sf"/>
</dbReference>
<evidence type="ECO:0000256" key="5">
    <source>
        <dbReference type="ARBA" id="ARBA00022553"/>
    </source>
</evidence>
<evidence type="ECO:0000256" key="4">
    <source>
        <dbReference type="ARBA" id="ARBA00012438"/>
    </source>
</evidence>
<dbReference type="SMART" id="SM00387">
    <property type="entry name" value="HATPase_c"/>
    <property type="match status" value="1"/>
</dbReference>
<evidence type="ECO:0000256" key="8">
    <source>
        <dbReference type="ARBA" id="ARBA00022777"/>
    </source>
</evidence>
<evidence type="ECO:0000256" key="12">
    <source>
        <dbReference type="ARBA" id="ARBA00068150"/>
    </source>
</evidence>
<dbReference type="Gene3D" id="3.30.450.20">
    <property type="entry name" value="PAS domain"/>
    <property type="match status" value="2"/>
</dbReference>
<evidence type="ECO:0000256" key="2">
    <source>
        <dbReference type="ARBA" id="ARBA00004236"/>
    </source>
</evidence>
<gene>
    <name evidence="21" type="ORF">Voc01_024480</name>
</gene>
<keyword evidence="8" id="KW-0418">Kinase</keyword>
<dbReference type="SUPFAM" id="SSF55874">
    <property type="entry name" value="ATPase domain of HSP90 chaperone/DNA topoisomerase II/histidine kinase"/>
    <property type="match status" value="1"/>
</dbReference>
<evidence type="ECO:0000256" key="13">
    <source>
        <dbReference type="ARBA" id="ARBA00074306"/>
    </source>
</evidence>
<dbReference type="Gene3D" id="1.20.120.160">
    <property type="entry name" value="HPT domain"/>
    <property type="match status" value="1"/>
</dbReference>
<dbReference type="InterPro" id="IPR000700">
    <property type="entry name" value="PAS-assoc_C"/>
</dbReference>
<dbReference type="Pfam" id="PF01627">
    <property type="entry name" value="Hpt"/>
    <property type="match status" value="1"/>
</dbReference>
<dbReference type="SMART" id="SM00086">
    <property type="entry name" value="PAC"/>
    <property type="match status" value="2"/>
</dbReference>
<dbReference type="Gene3D" id="1.10.287.130">
    <property type="match status" value="1"/>
</dbReference>
<dbReference type="InterPro" id="IPR004358">
    <property type="entry name" value="Sig_transdc_His_kin-like_C"/>
</dbReference>
<feature type="domain" description="Response regulatory" evidence="17">
    <location>
        <begin position="500"/>
        <end position="620"/>
    </location>
</feature>
<evidence type="ECO:0000259" key="19">
    <source>
        <dbReference type="PROSITE" id="PS50113"/>
    </source>
</evidence>
<dbReference type="PROSITE" id="PS50109">
    <property type="entry name" value="HIS_KIN"/>
    <property type="match status" value="1"/>
</dbReference>
<evidence type="ECO:0000256" key="10">
    <source>
        <dbReference type="ARBA" id="ARBA00023012"/>
    </source>
</evidence>
<dbReference type="FunFam" id="3.30.565.10:FF:000010">
    <property type="entry name" value="Sensor histidine kinase RcsC"/>
    <property type="match status" value="1"/>
</dbReference>
<dbReference type="RefSeq" id="WP_203927492.1">
    <property type="nucleotide sequence ID" value="NZ_BOPH01000027.1"/>
</dbReference>
<dbReference type="EMBL" id="BOPH01000027">
    <property type="protein sequence ID" value="GIJ67531.1"/>
    <property type="molecule type" value="Genomic_DNA"/>
</dbReference>
<dbReference type="InterPro" id="IPR011006">
    <property type="entry name" value="CheY-like_superfamily"/>
</dbReference>
<dbReference type="Pfam" id="PF00512">
    <property type="entry name" value="HisKA"/>
    <property type="match status" value="1"/>
</dbReference>
<dbReference type="Proteomes" id="UP000635606">
    <property type="component" value="Unassembled WGS sequence"/>
</dbReference>
<evidence type="ECO:0000256" key="9">
    <source>
        <dbReference type="ARBA" id="ARBA00022840"/>
    </source>
</evidence>
<dbReference type="PANTHER" id="PTHR45339">
    <property type="entry name" value="HYBRID SIGNAL TRANSDUCTION HISTIDINE KINASE J"/>
    <property type="match status" value="1"/>
</dbReference>
<dbReference type="InterPro" id="IPR003594">
    <property type="entry name" value="HATPase_dom"/>
</dbReference>
<dbReference type="InterPro" id="IPR013656">
    <property type="entry name" value="PAS_4"/>
</dbReference>
<evidence type="ECO:0000256" key="14">
    <source>
        <dbReference type="PROSITE-ProRule" id="PRU00110"/>
    </source>
</evidence>
<dbReference type="InterPro" id="IPR008207">
    <property type="entry name" value="Sig_transdc_His_kin_Hpt_dom"/>
</dbReference>
<comment type="catalytic activity">
    <reaction evidence="1">
        <text>ATP + protein L-histidine = ADP + protein N-phospho-L-histidine.</text>
        <dbReference type="EC" id="2.7.13.3"/>
    </reaction>
</comment>
<dbReference type="InterPro" id="IPR005467">
    <property type="entry name" value="His_kinase_dom"/>
</dbReference>
<feature type="modified residue" description="4-aspartylphosphate" evidence="15">
    <location>
        <position position="554"/>
    </location>
</feature>
<dbReference type="Gene3D" id="3.40.50.2300">
    <property type="match status" value="2"/>
</dbReference>
<dbReference type="SUPFAM" id="SSF47226">
    <property type="entry name" value="Histidine-containing phosphotransfer domain, HPT domain"/>
    <property type="match status" value="1"/>
</dbReference>
<dbReference type="NCBIfam" id="TIGR00229">
    <property type="entry name" value="sensory_box"/>
    <property type="match status" value="2"/>
</dbReference>
<evidence type="ECO:0000259" key="18">
    <source>
        <dbReference type="PROSITE" id="PS50112"/>
    </source>
</evidence>
<evidence type="ECO:0000256" key="3">
    <source>
        <dbReference type="ARBA" id="ARBA00006402"/>
    </source>
</evidence>
<dbReference type="PROSITE" id="PS50110">
    <property type="entry name" value="RESPONSE_REGULATORY"/>
    <property type="match status" value="2"/>
</dbReference>
<feature type="domain" description="HPt" evidence="20">
    <location>
        <begin position="784"/>
        <end position="877"/>
    </location>
</feature>
<dbReference type="Pfam" id="PF00989">
    <property type="entry name" value="PAS"/>
    <property type="match status" value="1"/>
</dbReference>
<dbReference type="GO" id="GO:0005524">
    <property type="term" value="F:ATP binding"/>
    <property type="evidence" value="ECO:0007669"/>
    <property type="project" value="UniProtKB-KW"/>
</dbReference>
<evidence type="ECO:0000259" key="20">
    <source>
        <dbReference type="PROSITE" id="PS50894"/>
    </source>
</evidence>
<keyword evidence="10" id="KW-0902">Two-component regulatory system</keyword>
<dbReference type="FunFam" id="1.10.287.130:FF:000002">
    <property type="entry name" value="Two-component osmosensing histidine kinase"/>
    <property type="match status" value="1"/>
</dbReference>
<evidence type="ECO:0000256" key="7">
    <source>
        <dbReference type="ARBA" id="ARBA00022741"/>
    </source>
</evidence>
<feature type="modified residue" description="4-aspartylphosphate" evidence="15">
    <location>
        <position position="688"/>
    </location>
</feature>
<dbReference type="GO" id="GO:0005886">
    <property type="term" value="C:plasma membrane"/>
    <property type="evidence" value="ECO:0007669"/>
    <property type="project" value="UniProtKB-SubCell"/>
</dbReference>
<comment type="similarity">
    <text evidence="3">In the N-terminal section; belongs to the phytochrome family.</text>
</comment>
<dbReference type="GO" id="GO:0000155">
    <property type="term" value="F:phosphorelay sensor kinase activity"/>
    <property type="evidence" value="ECO:0007669"/>
    <property type="project" value="InterPro"/>
</dbReference>
<dbReference type="Pfam" id="PF02518">
    <property type="entry name" value="HATPase_c"/>
    <property type="match status" value="1"/>
</dbReference>
<keyword evidence="9" id="KW-0067">ATP-binding</keyword>
<feature type="domain" description="Response regulatory" evidence="17">
    <location>
        <begin position="639"/>
        <end position="753"/>
    </location>
</feature>
<keyword evidence="6" id="KW-0808">Transferase</keyword>
<dbReference type="SUPFAM" id="SSF47384">
    <property type="entry name" value="Homodimeric domain of signal transducing histidine kinase"/>
    <property type="match status" value="1"/>
</dbReference>
<dbReference type="InterPro" id="IPR003661">
    <property type="entry name" value="HisK_dim/P_dom"/>
</dbReference>
<dbReference type="InterPro" id="IPR036890">
    <property type="entry name" value="HATPase_C_sf"/>
</dbReference>